<dbReference type="PATRIC" id="fig|316.110.peg.1806"/>
<dbReference type="AlphaFoldDB" id="A0A0D7E0S6"/>
<evidence type="ECO:0000313" key="3">
    <source>
        <dbReference type="Proteomes" id="UP000032439"/>
    </source>
</evidence>
<accession>A0A0D7E0S6</accession>
<dbReference type="InterPro" id="IPR008727">
    <property type="entry name" value="PAAR_motif"/>
</dbReference>
<evidence type="ECO:0000313" key="2">
    <source>
        <dbReference type="EMBL" id="KIZ34121.1"/>
    </source>
</evidence>
<dbReference type="Gene3D" id="2.60.200.60">
    <property type="match status" value="2"/>
</dbReference>
<sequence length="185" mass="19010">MSGKPAARLSDPTSCPIPGHGTPAIESGSPDVLFNNLPAARLGDVAGCCQTISGAFSSTVFINGKNAAMLDSTLSHGGVVIGGSGDVLIGDAVITAPFTAPSFLATDKWIGFQIPATERYTGWRCVAHFDDGSSLDGAFGSDNRVVFSNPSGSICTRIEIPVPEVGEQPSVTDKLLAIIMGISQE</sequence>
<gene>
    <name evidence="2" type="ORF">LO50_18385</name>
</gene>
<protein>
    <submittedName>
        <fullName evidence="2">Membrane protein</fullName>
    </submittedName>
</protein>
<dbReference type="RefSeq" id="WP_044315910.1">
    <property type="nucleotide sequence ID" value="NZ_JBITTV010000057.1"/>
</dbReference>
<proteinExistence type="predicted"/>
<dbReference type="Proteomes" id="UP000032439">
    <property type="component" value="Unassembled WGS sequence"/>
</dbReference>
<feature type="region of interest" description="Disordered" evidence="1">
    <location>
        <begin position="1"/>
        <end position="26"/>
    </location>
</feature>
<name>A0A0D7E0S6_STUST</name>
<dbReference type="EMBL" id="JXXD01000192">
    <property type="protein sequence ID" value="KIZ34121.1"/>
    <property type="molecule type" value="Genomic_DNA"/>
</dbReference>
<comment type="caution">
    <text evidence="2">The sequence shown here is derived from an EMBL/GenBank/DDBJ whole genome shotgun (WGS) entry which is preliminary data.</text>
</comment>
<organism evidence="2 3">
    <name type="scientific">Stutzerimonas stutzeri</name>
    <name type="common">Pseudomonas stutzeri</name>
    <dbReference type="NCBI Taxonomy" id="316"/>
    <lineage>
        <taxon>Bacteria</taxon>
        <taxon>Pseudomonadati</taxon>
        <taxon>Pseudomonadota</taxon>
        <taxon>Gammaproteobacteria</taxon>
        <taxon>Pseudomonadales</taxon>
        <taxon>Pseudomonadaceae</taxon>
        <taxon>Stutzerimonas</taxon>
    </lineage>
</organism>
<dbReference type="Pfam" id="PF05488">
    <property type="entry name" value="PAAR_motif"/>
    <property type="match status" value="1"/>
</dbReference>
<reference evidence="2 3" key="1">
    <citation type="submission" date="2014-11" db="EMBL/GenBank/DDBJ databases">
        <title>Genomics and ecophysiology of heterotrophic nitrogen fixing bacteria isolated from estuarine surface water.</title>
        <authorList>
            <person name="Bentzon-Tilia M."/>
            <person name="Severin I."/>
            <person name="Hansen L.H."/>
            <person name="Riemann L."/>
        </authorList>
    </citation>
    <scope>NUCLEOTIDE SEQUENCE [LARGE SCALE GENOMIC DNA]</scope>
    <source>
        <strain evidence="2 3">BAL361</strain>
    </source>
</reference>
<dbReference type="CDD" id="cd14743">
    <property type="entry name" value="PAAR_CT_1"/>
    <property type="match status" value="1"/>
</dbReference>
<evidence type="ECO:0000256" key="1">
    <source>
        <dbReference type="SAM" id="MobiDB-lite"/>
    </source>
</evidence>